<dbReference type="HOGENOM" id="CLU_490191_0_0_1"/>
<proteinExistence type="predicted"/>
<keyword evidence="3" id="KW-1185">Reference proteome</keyword>
<protein>
    <submittedName>
        <fullName evidence="2">Uncharacterized protein</fullName>
    </submittedName>
</protein>
<gene>
    <name evidence="2" type="ORF">EV44_g3105</name>
</gene>
<evidence type="ECO:0000313" key="3">
    <source>
        <dbReference type="Proteomes" id="UP000030854"/>
    </source>
</evidence>
<feature type="compositionally biased region" description="Basic residues" evidence="1">
    <location>
        <begin position="270"/>
        <end position="286"/>
    </location>
</feature>
<accession>A0A0B1PB21</accession>
<sequence length="556" mass="64529">MGSRAKHKSKHKLKSKQNISKSKKSGSHKAPKPSTKSFSRGSTPFEASDTRDYSNFEARKSSCHSNFSSKRFPIYIISQDDFKADPTRPIRASRNLGTRSDDLDTLLFQSYIDEILETSNKTKENIKNNIATIPTLLTETAKLEQGLYQILTLDKTHSCEFNEAFQQSSKSVIPEELSITEFSSNTSVLNIAPEEKEQMMQQTTEENLIPYRPETTTPEPSKERIQTEITNTPIAQDDHKKHDANDLSDSSVESMIQKKDDEHNEESIKIKPKRKRANRKKKKKKTKSELLVVEESNKTSSVAIVGTKLNIDVTAEEKDILEILNYYTMKGIREADDDNQYIRLIGYHCFITRILQEKPDVYSSLKLKFDRINSKRLEVHQFMSSHYHFTQAILYCAMLGKTKHGTDKLEEFYYSYIDTKEFKECQDTLESRSNNNIITYYRFMAEQGSLHPTEWYKSLREIYENINKIRPFPGLNRVDEHWSDIAIIFTCSDENIPSNDQYEELLASYLGSERIFQQGSWYFWQSVRRLPWVNPIEIFKINKILATQPNPNELTS</sequence>
<name>A0A0B1PB21_UNCNE</name>
<dbReference type="AlphaFoldDB" id="A0A0B1PB21"/>
<feature type="compositionally biased region" description="Basic residues" evidence="1">
    <location>
        <begin position="1"/>
        <end position="31"/>
    </location>
</feature>
<reference evidence="2 3" key="1">
    <citation type="journal article" date="2014" name="BMC Genomics">
        <title>Adaptive genomic structural variation in the grape powdery mildew pathogen, Erysiphe necator.</title>
        <authorList>
            <person name="Jones L."/>
            <person name="Riaz S."/>
            <person name="Morales-Cruz A."/>
            <person name="Amrine K.C."/>
            <person name="McGuire B."/>
            <person name="Gubler W.D."/>
            <person name="Walker M.A."/>
            <person name="Cantu D."/>
        </authorList>
    </citation>
    <scope>NUCLEOTIDE SEQUENCE [LARGE SCALE GENOMIC DNA]</scope>
    <source>
        <strain evidence="3">c</strain>
    </source>
</reference>
<evidence type="ECO:0000313" key="2">
    <source>
        <dbReference type="EMBL" id="KHJ35448.1"/>
    </source>
</evidence>
<feature type="region of interest" description="Disordered" evidence="1">
    <location>
        <begin position="1"/>
        <end position="50"/>
    </location>
</feature>
<feature type="region of interest" description="Disordered" evidence="1">
    <location>
        <begin position="200"/>
        <end position="288"/>
    </location>
</feature>
<dbReference type="Proteomes" id="UP000030854">
    <property type="component" value="Unassembled WGS sequence"/>
</dbReference>
<dbReference type="EMBL" id="JNVN01000390">
    <property type="protein sequence ID" value="KHJ35448.1"/>
    <property type="molecule type" value="Genomic_DNA"/>
</dbReference>
<organism evidence="2 3">
    <name type="scientific">Uncinula necator</name>
    <name type="common">Grape powdery mildew</name>
    <dbReference type="NCBI Taxonomy" id="52586"/>
    <lineage>
        <taxon>Eukaryota</taxon>
        <taxon>Fungi</taxon>
        <taxon>Dikarya</taxon>
        <taxon>Ascomycota</taxon>
        <taxon>Pezizomycotina</taxon>
        <taxon>Leotiomycetes</taxon>
        <taxon>Erysiphales</taxon>
        <taxon>Erysiphaceae</taxon>
        <taxon>Erysiphe</taxon>
    </lineage>
</organism>
<comment type="caution">
    <text evidence="2">The sequence shown here is derived from an EMBL/GenBank/DDBJ whole genome shotgun (WGS) entry which is preliminary data.</text>
</comment>
<feature type="compositionally biased region" description="Basic and acidic residues" evidence="1">
    <location>
        <begin position="236"/>
        <end position="245"/>
    </location>
</feature>
<evidence type="ECO:0000256" key="1">
    <source>
        <dbReference type="SAM" id="MobiDB-lite"/>
    </source>
</evidence>
<feature type="compositionally biased region" description="Basic and acidic residues" evidence="1">
    <location>
        <begin position="256"/>
        <end position="269"/>
    </location>
</feature>